<comment type="caution">
    <text evidence="1">The sequence shown here is derived from an EMBL/GenBank/DDBJ whole genome shotgun (WGS) entry which is preliminary data.</text>
</comment>
<keyword evidence="2" id="KW-1185">Reference proteome</keyword>
<dbReference type="InterPro" id="IPR014729">
    <property type="entry name" value="Rossmann-like_a/b/a_fold"/>
</dbReference>
<dbReference type="PANTHER" id="PTHR30336:SF20">
    <property type="entry name" value="DUF218 DOMAIN-CONTAINING PROTEIN"/>
    <property type="match status" value="1"/>
</dbReference>
<dbReference type="Gene3D" id="1.10.3620.10">
    <property type="entry name" value="YdcF like domain"/>
    <property type="match status" value="1"/>
</dbReference>
<gene>
    <name evidence="1" type="ORF">DWV05_07650</name>
</gene>
<dbReference type="Gene3D" id="3.40.50.620">
    <property type="entry name" value="HUPs"/>
    <property type="match status" value="1"/>
</dbReference>
<evidence type="ECO:0000313" key="1">
    <source>
        <dbReference type="EMBL" id="RDS59082.1"/>
    </source>
</evidence>
<accession>A0ABX9I388</accession>
<reference evidence="1 2" key="1">
    <citation type="submission" date="2018-07" db="EMBL/GenBank/DDBJ databases">
        <title>Genome-based reclassification of Weissella jogaejeotgali as Weissella thailandensis.</title>
        <authorList>
            <person name="Chun J."/>
            <person name="Kim B.-Y."/>
            <person name="Kwak M.-J."/>
        </authorList>
    </citation>
    <scope>NUCLEOTIDE SEQUENCE [LARGE SCALE GENOMIC DNA]</scope>
    <source>
        <strain evidence="1 2">KCTC 3751</strain>
    </source>
</reference>
<dbReference type="EMBL" id="QRAY01000014">
    <property type="protein sequence ID" value="RDS59082.1"/>
    <property type="molecule type" value="Genomic_DNA"/>
</dbReference>
<proteinExistence type="predicted"/>
<organism evidence="1 2">
    <name type="scientific">Weissella thailandensis</name>
    <dbReference type="NCBI Taxonomy" id="89061"/>
    <lineage>
        <taxon>Bacteria</taxon>
        <taxon>Bacillati</taxon>
        <taxon>Bacillota</taxon>
        <taxon>Bacilli</taxon>
        <taxon>Lactobacillales</taxon>
        <taxon>Lactobacillaceae</taxon>
        <taxon>Weissella</taxon>
    </lineage>
</organism>
<evidence type="ECO:0000313" key="2">
    <source>
        <dbReference type="Proteomes" id="UP000254492"/>
    </source>
</evidence>
<dbReference type="InterPro" id="IPR051599">
    <property type="entry name" value="Cell_Envelope_Assoc"/>
</dbReference>
<dbReference type="PANTHER" id="PTHR30336">
    <property type="entry name" value="INNER MEMBRANE PROTEIN, PROBABLE PERMEASE"/>
    <property type="match status" value="1"/>
</dbReference>
<protein>
    <submittedName>
        <fullName evidence="1">YdcF family protein</fullName>
    </submittedName>
</protein>
<dbReference type="RefSeq" id="WP_115471414.1">
    <property type="nucleotide sequence ID" value="NZ_BJEC01000015.1"/>
</dbReference>
<sequence length="259" mass="29180">MVLSDIDSAINKIGHFLSRRDIDDLQKEMLAKKYGIEQVDVMVLFGGSIIAGGDVLARAIRNHVAKHFIIVGGAGHTTNTLRQVVDNLYPGIKTAGLTEAQIFQNYIKQRYHLEVDWLEMESTNCGNNINNLLNLLKEHLPDWQSIILAQDATMQVRMYAGLKKYVQDSKQIINYATYQVNIKDGKIVNPPHGMWTSQRYVNLLMGEIARLQDTSTGYGPKGKNFISHVDIPDEIFQAFETIQTVLPDSIRDADSQYAN</sequence>
<name>A0ABX9I388_9LACO</name>
<dbReference type="Proteomes" id="UP000254492">
    <property type="component" value="Unassembled WGS sequence"/>
</dbReference>